<name>A0A934VUC7_9BACT</name>
<evidence type="ECO:0000313" key="3">
    <source>
        <dbReference type="Proteomes" id="UP000603141"/>
    </source>
</evidence>
<gene>
    <name evidence="2" type="ORF">JIN85_01155</name>
</gene>
<dbReference type="Gene3D" id="2.120.10.30">
    <property type="entry name" value="TolB, C-terminal domain"/>
    <property type="match status" value="1"/>
</dbReference>
<dbReference type="Pfam" id="PF20601">
    <property type="entry name" value="DUF6797"/>
    <property type="match status" value="1"/>
</dbReference>
<proteinExistence type="predicted"/>
<dbReference type="SUPFAM" id="SSF63829">
    <property type="entry name" value="Calcium-dependent phosphotriesterase"/>
    <property type="match status" value="1"/>
</dbReference>
<dbReference type="EMBL" id="JAENIJ010000001">
    <property type="protein sequence ID" value="MBK1881000.1"/>
    <property type="molecule type" value="Genomic_DNA"/>
</dbReference>
<accession>A0A934VUC7</accession>
<dbReference type="Proteomes" id="UP000603141">
    <property type="component" value="Unassembled WGS sequence"/>
</dbReference>
<feature type="domain" description="DUF6797" evidence="1">
    <location>
        <begin position="66"/>
        <end position="162"/>
    </location>
</feature>
<dbReference type="AlphaFoldDB" id="A0A934VUC7"/>
<dbReference type="RefSeq" id="WP_200266739.1">
    <property type="nucleotide sequence ID" value="NZ_JAENIJ010000001.1"/>
</dbReference>
<evidence type="ECO:0000313" key="2">
    <source>
        <dbReference type="EMBL" id="MBK1881000.1"/>
    </source>
</evidence>
<dbReference type="PANTHER" id="PTHR33546:SF1">
    <property type="entry name" value="LARGE, MULTIFUNCTIONAL SECRETED PROTEIN"/>
    <property type="match status" value="1"/>
</dbReference>
<evidence type="ECO:0000259" key="1">
    <source>
        <dbReference type="Pfam" id="PF20601"/>
    </source>
</evidence>
<reference evidence="2" key="1">
    <citation type="submission" date="2021-01" db="EMBL/GenBank/DDBJ databases">
        <title>Modified the classification status of verrucomicrobia.</title>
        <authorList>
            <person name="Feng X."/>
        </authorList>
    </citation>
    <scope>NUCLEOTIDE SEQUENCE</scope>
    <source>
        <strain evidence="2">KCTC 22041</strain>
    </source>
</reference>
<sequence>MRTFTPYFVATVALVQFTHAADKKWYEEMVMGPAWSETFSDYFQGEKRTPAAIKGIVLDLGNDNHALFDSEALRLVTAYKGDFEWGGVAWAGSHGTLITLANKDPLFNTASMPGWGNKAGSFEDKREHPGYGKLEQGSFNGYFRSGETITLDYTVLGSRILETDAMDKGSLTRSFYFDKRNDELVMVVAEEKGDFTLSPKRDSAKSADGLEIVATGGVSLVTDTKNHGRLLAKIPRGGQALQAQIAYSRSETPKPVSMPDFKALVSGGKPIFDKKIKGTVNLSNDKKSPYVTDVINLPENNPWKSNLRFVAFDFLSDDKAAISTWNGDVWTLTGIKDMKNLVWQRVASGLFQPLGLKVVDGTIYVNGRDGITKLIDLNNDGEIDQYKVFNHDVIVTENFHEFAFELQTDKEGNFYFSKASPVRPGGRGFDKILDDNGVIAKVSKDGSKLEVLATGLRAPGGLGIGPNGEITSGENEGTWMPSCKINYVKPGNTPVFFGVEPSRHDVKGKYTEPLCYLPMDVDNSGASQVWVPEGIDFGVPAGEMLHLSYGTSSIFHVLTQPRGNTGFLEGGVVKLPIKLQSSAMRARFHKDGSLYVAGFRGWQTNAASEAAFQRVRHNPDVVVPAPTKMEYTSTGIKLTFPAKLDKELAEDPTSYSAQRWNYVRGPQYGSGEFSVDHPDRDAEKQALEKESHEHQVRDDVEIKAAKLSADGMTVDIELDHMKPCMNLKVTYDLEDTDGEVFKGEYIGTVYKD</sequence>
<dbReference type="InterPro" id="IPR011042">
    <property type="entry name" value="6-blade_b-propeller_TolB-like"/>
</dbReference>
<organism evidence="2 3">
    <name type="scientific">Luteolibacter pohnpeiensis</name>
    <dbReference type="NCBI Taxonomy" id="454153"/>
    <lineage>
        <taxon>Bacteria</taxon>
        <taxon>Pseudomonadati</taxon>
        <taxon>Verrucomicrobiota</taxon>
        <taxon>Verrucomicrobiia</taxon>
        <taxon>Verrucomicrobiales</taxon>
        <taxon>Verrucomicrobiaceae</taxon>
        <taxon>Luteolibacter</taxon>
    </lineage>
</organism>
<comment type="caution">
    <text evidence="2">The sequence shown here is derived from an EMBL/GenBank/DDBJ whole genome shotgun (WGS) entry which is preliminary data.</text>
</comment>
<dbReference type="PANTHER" id="PTHR33546">
    <property type="entry name" value="LARGE, MULTIFUNCTIONAL SECRETED PROTEIN-RELATED"/>
    <property type="match status" value="1"/>
</dbReference>
<dbReference type="InterPro" id="IPR046476">
    <property type="entry name" value="DUF6797"/>
</dbReference>
<protein>
    <recommendedName>
        <fullName evidence="1">DUF6797 domain-containing protein</fullName>
    </recommendedName>
</protein>
<keyword evidence="3" id="KW-1185">Reference proteome</keyword>